<dbReference type="GO" id="GO:0003700">
    <property type="term" value="F:DNA-binding transcription factor activity"/>
    <property type="evidence" value="ECO:0007669"/>
    <property type="project" value="TreeGrafter"/>
</dbReference>
<dbReference type="PANTHER" id="PTHR46797:SF1">
    <property type="entry name" value="METHYLPHOSPHONATE SYNTHASE"/>
    <property type="match status" value="1"/>
</dbReference>
<reference evidence="4 5" key="1">
    <citation type="journal article" date="2013" name="Int. J. Syst. Evol. Microbiol.">
        <title>Tumebacillus flagellatus sp. nov., an alpha-amylase/pullulanase-producing bacterium isolated from cassava wastewater.</title>
        <authorList>
            <person name="Wang Q."/>
            <person name="Xie N."/>
            <person name="Qin Y."/>
            <person name="Shen N."/>
            <person name="Zhu J."/>
            <person name="Mi H."/>
            <person name="Huang R."/>
        </authorList>
    </citation>
    <scope>NUCLEOTIDE SEQUENCE [LARGE SCALE GENOMIC DNA]</scope>
    <source>
        <strain evidence="4 5">GST4</strain>
    </source>
</reference>
<evidence type="ECO:0000256" key="1">
    <source>
        <dbReference type="ARBA" id="ARBA00023125"/>
    </source>
</evidence>
<evidence type="ECO:0000313" key="5">
    <source>
        <dbReference type="Proteomes" id="UP000027931"/>
    </source>
</evidence>
<organism evidence="4 5">
    <name type="scientific">Tumebacillus flagellatus</name>
    <dbReference type="NCBI Taxonomy" id="1157490"/>
    <lineage>
        <taxon>Bacteria</taxon>
        <taxon>Bacillati</taxon>
        <taxon>Bacillota</taxon>
        <taxon>Bacilli</taxon>
        <taxon>Bacillales</taxon>
        <taxon>Alicyclobacillaceae</taxon>
        <taxon>Tumebacillus</taxon>
    </lineage>
</organism>
<dbReference type="InterPro" id="IPR019734">
    <property type="entry name" value="TPR_rpt"/>
</dbReference>
<accession>A0A074LR55</accession>
<dbReference type="SMART" id="SM00530">
    <property type="entry name" value="HTH_XRE"/>
    <property type="match status" value="1"/>
</dbReference>
<dbReference type="PROSITE" id="PS50005">
    <property type="entry name" value="TPR"/>
    <property type="match status" value="1"/>
</dbReference>
<dbReference type="Proteomes" id="UP000027931">
    <property type="component" value="Unassembled WGS sequence"/>
</dbReference>
<dbReference type="AlphaFoldDB" id="A0A074LR55"/>
<sequence>MILDQEMTIGQRFKKYRKEKGLSQQQLSEGICSYSTVSQIECDRALPSVGTLEKLAERLSVPLREILGEQEKSGDVSFQLDLLRVSVTKGDYKYALELIAELEVQELLEHQRHVLFLCRVECLTCTGEPQVAARIATEFVQTQEKQQTISDEMLCDAYYKLGKAYYYLRDFEKAFSSYEHGYHISLRLENMTRTAALVTLHLGMLCGQLGFEDDARQYLDIAREYFADKTDLVNLARSMLSLAIATKNKEILMEALSLYNSLNDIKNAYIARQYFLYYYESQVDYQSAVNELQEIAFKFDSELKDPEMSVYMYGRAFMVSLKSGDVELGEINLIEAERISTKVKNQDSHRIAYLHRCKALNEMSKKNFENAIIQSLKSSELYGKMKMYSQSAESLQISAEAYSQMGKFQEAYEVLTRVNKLLRRDGRESYE</sequence>
<dbReference type="SUPFAM" id="SSF47413">
    <property type="entry name" value="lambda repressor-like DNA-binding domains"/>
    <property type="match status" value="1"/>
</dbReference>
<proteinExistence type="predicted"/>
<dbReference type="SUPFAM" id="SSF48452">
    <property type="entry name" value="TPR-like"/>
    <property type="match status" value="2"/>
</dbReference>
<dbReference type="InterPro" id="IPR050807">
    <property type="entry name" value="TransReg_Diox_bact_type"/>
</dbReference>
<dbReference type="GO" id="GO:0005829">
    <property type="term" value="C:cytosol"/>
    <property type="evidence" value="ECO:0007669"/>
    <property type="project" value="TreeGrafter"/>
</dbReference>
<keyword evidence="1" id="KW-0238">DNA-binding</keyword>
<dbReference type="CDD" id="cd00093">
    <property type="entry name" value="HTH_XRE"/>
    <property type="match status" value="1"/>
</dbReference>
<keyword evidence="2" id="KW-0802">TPR repeat</keyword>
<dbReference type="GO" id="GO:0003677">
    <property type="term" value="F:DNA binding"/>
    <property type="evidence" value="ECO:0007669"/>
    <property type="project" value="UniProtKB-KW"/>
</dbReference>
<evidence type="ECO:0000313" key="4">
    <source>
        <dbReference type="EMBL" id="KEO82308.1"/>
    </source>
</evidence>
<dbReference type="InterPro" id="IPR010982">
    <property type="entry name" value="Lambda_DNA-bd_dom_sf"/>
</dbReference>
<feature type="repeat" description="TPR" evidence="2">
    <location>
        <begin position="155"/>
        <end position="188"/>
    </location>
</feature>
<keyword evidence="5" id="KW-1185">Reference proteome</keyword>
<evidence type="ECO:0000256" key="2">
    <source>
        <dbReference type="PROSITE-ProRule" id="PRU00339"/>
    </source>
</evidence>
<feature type="domain" description="HTH cro/C1-type" evidence="3">
    <location>
        <begin position="13"/>
        <end position="66"/>
    </location>
</feature>
<comment type="caution">
    <text evidence="4">The sequence shown here is derived from an EMBL/GenBank/DDBJ whole genome shotgun (WGS) entry which is preliminary data.</text>
</comment>
<dbReference type="STRING" id="1157490.EL26_16120"/>
<protein>
    <recommendedName>
        <fullName evidence="3">HTH cro/C1-type domain-containing protein</fullName>
    </recommendedName>
</protein>
<dbReference type="InterPro" id="IPR011990">
    <property type="entry name" value="TPR-like_helical_dom_sf"/>
</dbReference>
<dbReference type="InterPro" id="IPR001387">
    <property type="entry name" value="Cro/C1-type_HTH"/>
</dbReference>
<dbReference type="PROSITE" id="PS50943">
    <property type="entry name" value="HTH_CROC1"/>
    <property type="match status" value="1"/>
</dbReference>
<name>A0A074LR55_9BACL</name>
<dbReference type="eggNOG" id="COG1396">
    <property type="taxonomic scope" value="Bacteria"/>
</dbReference>
<gene>
    <name evidence="4" type="ORF">EL26_16120</name>
</gene>
<evidence type="ECO:0000259" key="3">
    <source>
        <dbReference type="PROSITE" id="PS50943"/>
    </source>
</evidence>
<dbReference type="Pfam" id="PF01381">
    <property type="entry name" value="HTH_3"/>
    <property type="match status" value="1"/>
</dbReference>
<dbReference type="Gene3D" id="1.25.40.10">
    <property type="entry name" value="Tetratricopeptide repeat domain"/>
    <property type="match status" value="2"/>
</dbReference>
<dbReference type="PANTHER" id="PTHR46797">
    <property type="entry name" value="HTH-TYPE TRANSCRIPTIONAL REGULATOR"/>
    <property type="match status" value="1"/>
</dbReference>
<dbReference type="EMBL" id="JMIR01000024">
    <property type="protein sequence ID" value="KEO82308.1"/>
    <property type="molecule type" value="Genomic_DNA"/>
</dbReference>